<gene>
    <name evidence="2" type="ORF">EJ05DRAFT_512512</name>
</gene>
<organism evidence="2 3">
    <name type="scientific">Pseudovirgaria hyperparasitica</name>
    <dbReference type="NCBI Taxonomy" id="470096"/>
    <lineage>
        <taxon>Eukaryota</taxon>
        <taxon>Fungi</taxon>
        <taxon>Dikarya</taxon>
        <taxon>Ascomycota</taxon>
        <taxon>Pezizomycotina</taxon>
        <taxon>Dothideomycetes</taxon>
        <taxon>Dothideomycetes incertae sedis</taxon>
        <taxon>Acrospermales</taxon>
        <taxon>Acrospermaceae</taxon>
        <taxon>Pseudovirgaria</taxon>
    </lineage>
</organism>
<accession>A0A6A6VZ57</accession>
<protein>
    <submittedName>
        <fullName evidence="2">Uncharacterized protein</fullName>
    </submittedName>
</protein>
<dbReference type="EMBL" id="ML996576">
    <property type="protein sequence ID" value="KAF2755932.1"/>
    <property type="molecule type" value="Genomic_DNA"/>
</dbReference>
<dbReference type="GeneID" id="54489395"/>
<evidence type="ECO:0000256" key="1">
    <source>
        <dbReference type="SAM" id="MobiDB-lite"/>
    </source>
</evidence>
<sequence>MAPTPSQNLTKGTAAAAKPQLPIPQSPLDILTQTHTYLRRYTFHFRNGDRHTLSFRHAQMLRRQLAHLLAEWTDDDSVGAGGQQQQQQQQQRVSRANSAAGTGAGGPKARARIRMWQERGLVETWWTAFTQLARHSNVAKGVFLIAVLAEVGGVVGWEGGGGEVDGREDLGEGVGVRDAGARLGI</sequence>
<feature type="region of interest" description="Disordered" evidence="1">
    <location>
        <begin position="1"/>
        <end position="23"/>
    </location>
</feature>
<keyword evidence="3" id="KW-1185">Reference proteome</keyword>
<evidence type="ECO:0000313" key="2">
    <source>
        <dbReference type="EMBL" id="KAF2755932.1"/>
    </source>
</evidence>
<dbReference type="AlphaFoldDB" id="A0A6A6VZ57"/>
<name>A0A6A6VZ57_9PEZI</name>
<evidence type="ECO:0000313" key="3">
    <source>
        <dbReference type="Proteomes" id="UP000799437"/>
    </source>
</evidence>
<feature type="compositionally biased region" description="Polar residues" evidence="1">
    <location>
        <begin position="1"/>
        <end position="11"/>
    </location>
</feature>
<proteinExistence type="predicted"/>
<dbReference type="Proteomes" id="UP000799437">
    <property type="component" value="Unassembled WGS sequence"/>
</dbReference>
<feature type="region of interest" description="Disordered" evidence="1">
    <location>
        <begin position="76"/>
        <end position="109"/>
    </location>
</feature>
<dbReference type="RefSeq" id="XP_033598383.1">
    <property type="nucleotide sequence ID" value="XM_033748341.1"/>
</dbReference>
<reference evidence="2" key="1">
    <citation type="journal article" date="2020" name="Stud. Mycol.">
        <title>101 Dothideomycetes genomes: a test case for predicting lifestyles and emergence of pathogens.</title>
        <authorList>
            <person name="Haridas S."/>
            <person name="Albert R."/>
            <person name="Binder M."/>
            <person name="Bloem J."/>
            <person name="Labutti K."/>
            <person name="Salamov A."/>
            <person name="Andreopoulos B."/>
            <person name="Baker S."/>
            <person name="Barry K."/>
            <person name="Bills G."/>
            <person name="Bluhm B."/>
            <person name="Cannon C."/>
            <person name="Castanera R."/>
            <person name="Culley D."/>
            <person name="Daum C."/>
            <person name="Ezra D."/>
            <person name="Gonzalez J."/>
            <person name="Henrissat B."/>
            <person name="Kuo A."/>
            <person name="Liang C."/>
            <person name="Lipzen A."/>
            <person name="Lutzoni F."/>
            <person name="Magnuson J."/>
            <person name="Mondo S."/>
            <person name="Nolan M."/>
            <person name="Ohm R."/>
            <person name="Pangilinan J."/>
            <person name="Park H.-J."/>
            <person name="Ramirez L."/>
            <person name="Alfaro M."/>
            <person name="Sun H."/>
            <person name="Tritt A."/>
            <person name="Yoshinaga Y."/>
            <person name="Zwiers L.-H."/>
            <person name="Turgeon B."/>
            <person name="Goodwin S."/>
            <person name="Spatafora J."/>
            <person name="Crous P."/>
            <person name="Grigoriev I."/>
        </authorList>
    </citation>
    <scope>NUCLEOTIDE SEQUENCE</scope>
    <source>
        <strain evidence="2">CBS 121739</strain>
    </source>
</reference>